<feature type="signal peptide" evidence="1">
    <location>
        <begin position="1"/>
        <end position="21"/>
    </location>
</feature>
<dbReference type="Proteomes" id="UP000005237">
    <property type="component" value="Unassembled WGS sequence"/>
</dbReference>
<keyword evidence="3" id="KW-1185">Reference proteome</keyword>
<proteinExistence type="predicted"/>
<accession>A0A8R1HYM1</accession>
<organism evidence="2 3">
    <name type="scientific">Caenorhabditis japonica</name>
    <dbReference type="NCBI Taxonomy" id="281687"/>
    <lineage>
        <taxon>Eukaryota</taxon>
        <taxon>Metazoa</taxon>
        <taxon>Ecdysozoa</taxon>
        <taxon>Nematoda</taxon>
        <taxon>Chromadorea</taxon>
        <taxon>Rhabditida</taxon>
        <taxon>Rhabditina</taxon>
        <taxon>Rhabditomorpha</taxon>
        <taxon>Rhabditoidea</taxon>
        <taxon>Rhabditidae</taxon>
        <taxon>Peloderinae</taxon>
        <taxon>Caenorhabditis</taxon>
    </lineage>
</organism>
<sequence length="192" mass="21654">MARHIFPATLLVLFMCHQALAVTTWSAVSTNGGNTVGTYGTVSRRGDSHGRYFLLNEGMRFAFAGTRRVKAYVKSNALYRICLRLYSGILKSLYSSEADGAFAEYTQTPPSNLFDRYGSYGRSGYSPYGGGGYRQFGGSYGRYGPPPPHWRRECYSSLADNISRQIRQFFLATKFRISFEEGDEEDEIELNY</sequence>
<evidence type="ECO:0000313" key="3">
    <source>
        <dbReference type="Proteomes" id="UP000005237"/>
    </source>
</evidence>
<dbReference type="EnsemblMetazoa" id="CJA10884.1">
    <property type="protein sequence ID" value="CJA10884.1"/>
    <property type="gene ID" value="WBGene00130088"/>
</dbReference>
<protein>
    <submittedName>
        <fullName evidence="2">Uncharacterized protein</fullName>
    </submittedName>
</protein>
<feature type="chain" id="PRO_5035733085" evidence="1">
    <location>
        <begin position="22"/>
        <end position="192"/>
    </location>
</feature>
<reference evidence="2" key="2">
    <citation type="submission" date="2022-06" db="UniProtKB">
        <authorList>
            <consortium name="EnsemblMetazoa"/>
        </authorList>
    </citation>
    <scope>IDENTIFICATION</scope>
    <source>
        <strain evidence="2">DF5081</strain>
    </source>
</reference>
<evidence type="ECO:0000313" key="2">
    <source>
        <dbReference type="EnsemblMetazoa" id="CJA10884.1"/>
    </source>
</evidence>
<keyword evidence="1" id="KW-0732">Signal</keyword>
<name>A0A8R1HYM1_CAEJA</name>
<dbReference type="AlphaFoldDB" id="A0A8R1HYM1"/>
<reference evidence="3" key="1">
    <citation type="submission" date="2010-08" db="EMBL/GenBank/DDBJ databases">
        <authorList>
            <consortium name="Caenorhabditis japonica Sequencing Consortium"/>
            <person name="Wilson R.K."/>
        </authorList>
    </citation>
    <scope>NUCLEOTIDE SEQUENCE [LARGE SCALE GENOMIC DNA]</scope>
    <source>
        <strain evidence="3">DF5081</strain>
    </source>
</reference>
<evidence type="ECO:0000256" key="1">
    <source>
        <dbReference type="SAM" id="SignalP"/>
    </source>
</evidence>